<accession>A0AA86VSV6</accession>
<evidence type="ECO:0000313" key="2">
    <source>
        <dbReference type="Proteomes" id="UP001189624"/>
    </source>
</evidence>
<protein>
    <submittedName>
        <fullName evidence="1">Uncharacterized protein</fullName>
    </submittedName>
</protein>
<feature type="non-terminal residue" evidence="1">
    <location>
        <position position="93"/>
    </location>
</feature>
<dbReference type="AlphaFoldDB" id="A0AA86VSV6"/>
<gene>
    <name evidence="1" type="ORF">AYBTSS11_LOCUS20211</name>
</gene>
<keyword evidence="2" id="KW-1185">Reference proteome</keyword>
<reference evidence="1" key="1">
    <citation type="submission" date="2023-10" db="EMBL/GenBank/DDBJ databases">
        <authorList>
            <person name="Domelevo Entfellner J.-B."/>
        </authorList>
    </citation>
    <scope>NUCLEOTIDE SEQUENCE</scope>
</reference>
<dbReference type="EMBL" id="OY731403">
    <property type="protein sequence ID" value="CAJ1964250.1"/>
    <property type="molecule type" value="Genomic_DNA"/>
</dbReference>
<name>A0AA86VSV6_9FABA</name>
<dbReference type="Gramene" id="rna-AYBTSS11_LOCUS20211">
    <property type="protein sequence ID" value="CAJ1964250.1"/>
    <property type="gene ID" value="gene-AYBTSS11_LOCUS20211"/>
</dbReference>
<proteinExistence type="predicted"/>
<dbReference type="Proteomes" id="UP001189624">
    <property type="component" value="Chromosome 6"/>
</dbReference>
<organism evidence="1 2">
    <name type="scientific">Sphenostylis stenocarpa</name>
    <dbReference type="NCBI Taxonomy" id="92480"/>
    <lineage>
        <taxon>Eukaryota</taxon>
        <taxon>Viridiplantae</taxon>
        <taxon>Streptophyta</taxon>
        <taxon>Embryophyta</taxon>
        <taxon>Tracheophyta</taxon>
        <taxon>Spermatophyta</taxon>
        <taxon>Magnoliopsida</taxon>
        <taxon>eudicotyledons</taxon>
        <taxon>Gunneridae</taxon>
        <taxon>Pentapetalae</taxon>
        <taxon>rosids</taxon>
        <taxon>fabids</taxon>
        <taxon>Fabales</taxon>
        <taxon>Fabaceae</taxon>
        <taxon>Papilionoideae</taxon>
        <taxon>50 kb inversion clade</taxon>
        <taxon>NPAAA clade</taxon>
        <taxon>indigoferoid/millettioid clade</taxon>
        <taxon>Phaseoleae</taxon>
        <taxon>Sphenostylis</taxon>
    </lineage>
</organism>
<sequence length="93" mass="10320">MGDTVGTPFSLDNNSSTFSGWAREAIFCCDKPQLGFRLGFLGGGFLVWKLRFLVLNGELQNLQASDEDLYGADLHLQYISTLPETNSQSLEQK</sequence>
<evidence type="ECO:0000313" key="1">
    <source>
        <dbReference type="EMBL" id="CAJ1964250.1"/>
    </source>
</evidence>